<gene>
    <name evidence="2" type="ordered locus">Tcur_1401</name>
</gene>
<keyword evidence="1" id="KW-0472">Membrane</keyword>
<sequence length="261" mass="29830">MIDTFRRIGGDLKKRRHVEAYVVSAGALLLAVFSLIVDQIPEDLRWAVISAGIALLVYQITVPERTLRNDRLLADRSDFEDHPLPRRFRTARQVWLFAPSGSNVLSSANCDVLRRRVLSRPDGVVRVVVLDPLRDDAVTLAAHQLTGSVDFTHRRFPQTLRCVVEHLQTMAQWPVNGEFGYRLFGFNPGFSLLAIDPHQRGGILIVEFHGVRNESISSRMHIVLTRARDGHWYDYWLEQFEHIWRNARVPAALSSGVHRPE</sequence>
<dbReference type="STRING" id="471852.Tcur_1401"/>
<dbReference type="Proteomes" id="UP000001918">
    <property type="component" value="Chromosome"/>
</dbReference>
<dbReference type="OrthoDB" id="3474232at2"/>
<evidence type="ECO:0000313" key="2">
    <source>
        <dbReference type="EMBL" id="ACY96982.1"/>
    </source>
</evidence>
<keyword evidence="1" id="KW-0812">Transmembrane</keyword>
<organism evidence="2 3">
    <name type="scientific">Thermomonospora curvata (strain ATCC 19995 / DSM 43183 / JCM 3096 / KCTC 9072 / NBRC 15933 / NCIMB 10081 / Henssen B9)</name>
    <dbReference type="NCBI Taxonomy" id="471852"/>
    <lineage>
        <taxon>Bacteria</taxon>
        <taxon>Bacillati</taxon>
        <taxon>Actinomycetota</taxon>
        <taxon>Actinomycetes</taxon>
        <taxon>Streptosporangiales</taxon>
        <taxon>Thermomonosporaceae</taxon>
        <taxon>Thermomonospora</taxon>
    </lineage>
</organism>
<proteinExistence type="predicted"/>
<keyword evidence="1" id="KW-1133">Transmembrane helix</keyword>
<dbReference type="EMBL" id="CP001738">
    <property type="protein sequence ID" value="ACY96982.1"/>
    <property type="molecule type" value="Genomic_DNA"/>
</dbReference>
<dbReference type="KEGG" id="tcu:Tcur_1401"/>
<dbReference type="RefSeq" id="WP_012851766.1">
    <property type="nucleotide sequence ID" value="NC_013510.1"/>
</dbReference>
<reference evidence="2 3" key="1">
    <citation type="journal article" date="2011" name="Stand. Genomic Sci.">
        <title>Complete genome sequence of Thermomonospora curvata type strain (B9).</title>
        <authorList>
            <person name="Chertkov O."/>
            <person name="Sikorski J."/>
            <person name="Nolan M."/>
            <person name="Lapidus A."/>
            <person name="Lucas S."/>
            <person name="Del Rio T.G."/>
            <person name="Tice H."/>
            <person name="Cheng J.F."/>
            <person name="Goodwin L."/>
            <person name="Pitluck S."/>
            <person name="Liolios K."/>
            <person name="Ivanova N."/>
            <person name="Mavromatis K."/>
            <person name="Mikhailova N."/>
            <person name="Ovchinnikova G."/>
            <person name="Pati A."/>
            <person name="Chen A."/>
            <person name="Palaniappan K."/>
            <person name="Djao O.D."/>
            <person name="Land M."/>
            <person name="Hauser L."/>
            <person name="Chang Y.J."/>
            <person name="Jeffries C.D."/>
            <person name="Brettin T."/>
            <person name="Han C."/>
            <person name="Detter J.C."/>
            <person name="Rohde M."/>
            <person name="Goker M."/>
            <person name="Woyke T."/>
            <person name="Bristow J."/>
            <person name="Eisen J.A."/>
            <person name="Markowitz V."/>
            <person name="Hugenholtz P."/>
            <person name="Klenk H.P."/>
            <person name="Kyrpides N.C."/>
        </authorList>
    </citation>
    <scope>NUCLEOTIDE SEQUENCE [LARGE SCALE GENOMIC DNA]</scope>
    <source>
        <strain evidence="3">ATCC 19995 / DSM 43183 / JCM 3096 / KCTC 9072 / NBRC 15933 / NCIMB 10081 / Henssen B9</strain>
    </source>
</reference>
<dbReference type="HOGENOM" id="CLU_1085581_0_0_11"/>
<evidence type="ECO:0000313" key="3">
    <source>
        <dbReference type="Proteomes" id="UP000001918"/>
    </source>
</evidence>
<dbReference type="eggNOG" id="ENOG50335TC">
    <property type="taxonomic scope" value="Bacteria"/>
</dbReference>
<feature type="transmembrane region" description="Helical" evidence="1">
    <location>
        <begin position="20"/>
        <end position="38"/>
    </location>
</feature>
<name>D1AA46_THECD</name>
<accession>D1AA46</accession>
<dbReference type="AlphaFoldDB" id="D1AA46"/>
<keyword evidence="3" id="KW-1185">Reference proteome</keyword>
<evidence type="ECO:0000256" key="1">
    <source>
        <dbReference type="SAM" id="Phobius"/>
    </source>
</evidence>
<protein>
    <submittedName>
        <fullName evidence="2">Uncharacterized protein</fullName>
    </submittedName>
</protein>